<comment type="catalytic activity">
    <reaction evidence="1 8">
        <text>1-(2-carboxyphenylamino)-1-deoxy-D-ribulose 5-phosphate + H(+) = (1S,2R)-1-C-(indol-3-yl)glycerol 3-phosphate + CO2 + H2O</text>
        <dbReference type="Rhea" id="RHEA:23476"/>
        <dbReference type="ChEBI" id="CHEBI:15377"/>
        <dbReference type="ChEBI" id="CHEBI:15378"/>
        <dbReference type="ChEBI" id="CHEBI:16526"/>
        <dbReference type="ChEBI" id="CHEBI:58613"/>
        <dbReference type="ChEBI" id="CHEBI:58866"/>
        <dbReference type="EC" id="4.1.1.48"/>
    </reaction>
</comment>
<evidence type="ECO:0000256" key="1">
    <source>
        <dbReference type="ARBA" id="ARBA00001633"/>
    </source>
</evidence>
<dbReference type="RefSeq" id="WP_212191508.1">
    <property type="nucleotide sequence ID" value="NZ_JAGTAR010000019.1"/>
</dbReference>
<dbReference type="SUPFAM" id="SSF51366">
    <property type="entry name" value="Ribulose-phoshate binding barrel"/>
    <property type="match status" value="1"/>
</dbReference>
<evidence type="ECO:0000256" key="4">
    <source>
        <dbReference type="ARBA" id="ARBA00022793"/>
    </source>
</evidence>
<dbReference type="GO" id="GO:0000162">
    <property type="term" value="P:L-tryptophan biosynthetic process"/>
    <property type="evidence" value="ECO:0007669"/>
    <property type="project" value="UniProtKB-UniRule"/>
</dbReference>
<dbReference type="Pfam" id="PF00218">
    <property type="entry name" value="IGPS"/>
    <property type="match status" value="1"/>
</dbReference>
<dbReference type="Gene3D" id="3.20.20.70">
    <property type="entry name" value="Aldolase class I"/>
    <property type="match status" value="1"/>
</dbReference>
<comment type="caution">
    <text evidence="10">The sequence shown here is derived from an EMBL/GenBank/DDBJ whole genome shotgun (WGS) entry which is preliminary data.</text>
</comment>
<dbReference type="NCBIfam" id="NF001377">
    <property type="entry name" value="PRK00278.2-4"/>
    <property type="match status" value="1"/>
</dbReference>
<evidence type="ECO:0000256" key="7">
    <source>
        <dbReference type="ARBA" id="ARBA00023239"/>
    </source>
</evidence>
<dbReference type="PANTHER" id="PTHR22854:SF2">
    <property type="entry name" value="INDOLE-3-GLYCEROL-PHOSPHATE SYNTHASE"/>
    <property type="match status" value="1"/>
</dbReference>
<dbReference type="PANTHER" id="PTHR22854">
    <property type="entry name" value="TRYPTOPHAN BIOSYNTHESIS PROTEIN"/>
    <property type="match status" value="1"/>
</dbReference>
<organism evidence="10 11">
    <name type="scientific">Carboxylicivirga sediminis</name>
    <dbReference type="NCBI Taxonomy" id="2006564"/>
    <lineage>
        <taxon>Bacteria</taxon>
        <taxon>Pseudomonadati</taxon>
        <taxon>Bacteroidota</taxon>
        <taxon>Bacteroidia</taxon>
        <taxon>Marinilabiliales</taxon>
        <taxon>Marinilabiliaceae</taxon>
        <taxon>Carboxylicivirga</taxon>
    </lineage>
</organism>
<evidence type="ECO:0000256" key="6">
    <source>
        <dbReference type="ARBA" id="ARBA00023141"/>
    </source>
</evidence>
<dbReference type="EC" id="4.1.1.48" evidence="8"/>
<evidence type="ECO:0000256" key="5">
    <source>
        <dbReference type="ARBA" id="ARBA00022822"/>
    </source>
</evidence>
<keyword evidence="6 8" id="KW-0057">Aromatic amino acid biosynthesis</keyword>
<reference evidence="10" key="2">
    <citation type="submission" date="2021-04" db="EMBL/GenBank/DDBJ databases">
        <authorList>
            <person name="Zhang T."/>
            <person name="Zhang Y."/>
            <person name="Lu D."/>
            <person name="Zuo D."/>
            <person name="Du Z."/>
        </authorList>
    </citation>
    <scope>NUCLEOTIDE SEQUENCE</scope>
    <source>
        <strain evidence="10">JR1</strain>
    </source>
</reference>
<evidence type="ECO:0000313" key="10">
    <source>
        <dbReference type="EMBL" id="MBR8536481.1"/>
    </source>
</evidence>
<dbReference type="InterPro" id="IPR013785">
    <property type="entry name" value="Aldolase_TIM"/>
</dbReference>
<protein>
    <recommendedName>
        <fullName evidence="8">Indole-3-glycerol phosphate synthase</fullName>
        <shortName evidence="8">IGPS</shortName>
        <ecNumber evidence="8">4.1.1.48</ecNumber>
    </recommendedName>
</protein>
<proteinExistence type="inferred from homology"/>
<dbReference type="FunFam" id="3.20.20.70:FF:000024">
    <property type="entry name" value="Indole-3-glycerol phosphate synthase"/>
    <property type="match status" value="1"/>
</dbReference>
<dbReference type="GO" id="GO:0004640">
    <property type="term" value="F:phosphoribosylanthranilate isomerase activity"/>
    <property type="evidence" value="ECO:0007669"/>
    <property type="project" value="TreeGrafter"/>
</dbReference>
<evidence type="ECO:0000256" key="2">
    <source>
        <dbReference type="ARBA" id="ARBA00004696"/>
    </source>
</evidence>
<dbReference type="CDD" id="cd00331">
    <property type="entry name" value="IGPS"/>
    <property type="match status" value="1"/>
</dbReference>
<dbReference type="AlphaFoldDB" id="A0A941F486"/>
<evidence type="ECO:0000313" key="11">
    <source>
        <dbReference type="Proteomes" id="UP000679220"/>
    </source>
</evidence>
<keyword evidence="5 8" id="KW-0822">Tryptophan biosynthesis</keyword>
<gene>
    <name evidence="8 10" type="primary">trpC</name>
    <name evidence="10" type="ORF">KDU71_12985</name>
</gene>
<comment type="pathway">
    <text evidence="2 8">Amino-acid biosynthesis; L-tryptophan biosynthesis; L-tryptophan from chorismate: step 4/5.</text>
</comment>
<reference evidence="10" key="1">
    <citation type="journal article" date="2018" name="Int. J. Syst. Evol. Microbiol.">
        <title>Carboxylicivirga sediminis sp. nov., isolated from coastal sediment.</title>
        <authorList>
            <person name="Wang F.Q."/>
            <person name="Ren L.H."/>
            <person name="Zou R.J."/>
            <person name="Sun Y.Z."/>
            <person name="Liu X.J."/>
            <person name="Jiang F."/>
            <person name="Liu L.J."/>
        </authorList>
    </citation>
    <scope>NUCLEOTIDE SEQUENCE</scope>
    <source>
        <strain evidence="10">JR1</strain>
    </source>
</reference>
<dbReference type="Proteomes" id="UP000679220">
    <property type="component" value="Unassembled WGS sequence"/>
</dbReference>
<keyword evidence="7 8" id="KW-0456">Lyase</keyword>
<dbReference type="InterPro" id="IPR045186">
    <property type="entry name" value="Indole-3-glycerol_P_synth"/>
</dbReference>
<keyword evidence="4 8" id="KW-0210">Decarboxylase</keyword>
<comment type="similarity">
    <text evidence="8">Belongs to the TrpC family.</text>
</comment>
<dbReference type="HAMAP" id="MF_00134_B">
    <property type="entry name" value="IGPS_B"/>
    <property type="match status" value="1"/>
</dbReference>
<keyword evidence="11" id="KW-1185">Reference proteome</keyword>
<accession>A0A941F486</accession>
<name>A0A941F486_9BACT</name>
<dbReference type="GO" id="GO:0004425">
    <property type="term" value="F:indole-3-glycerol-phosphate synthase activity"/>
    <property type="evidence" value="ECO:0007669"/>
    <property type="project" value="UniProtKB-UniRule"/>
</dbReference>
<evidence type="ECO:0000256" key="3">
    <source>
        <dbReference type="ARBA" id="ARBA00022605"/>
    </source>
</evidence>
<dbReference type="InterPro" id="IPR011060">
    <property type="entry name" value="RibuloseP-bd_barrel"/>
</dbReference>
<keyword evidence="3 8" id="KW-0028">Amino-acid biosynthesis</keyword>
<evidence type="ECO:0000256" key="8">
    <source>
        <dbReference type="HAMAP-Rule" id="MF_00134"/>
    </source>
</evidence>
<feature type="domain" description="Indole-3-glycerol phosphate synthase" evidence="9">
    <location>
        <begin position="4"/>
        <end position="252"/>
    </location>
</feature>
<dbReference type="EMBL" id="JAGTAR010000019">
    <property type="protein sequence ID" value="MBR8536481.1"/>
    <property type="molecule type" value="Genomic_DNA"/>
</dbReference>
<sequence>MNILDKIVAHKKIEVQQAAKTISQEQLMDQPLFNEAVPSLKGSIADPGKTGVITEFKRQSPSKGIINGNATVEEVVTGYEKAGSSALSVLTDQQFFGGCNQDLTTARAVTSIPILRKDFIIDPYQVYEAKAIGASAILLIAAILDVNQAKELGALANYLGMEVLMELHAPEETDKLNPFVDVVGINNRNLKTFVVNLEQSIQLANTLPADKLKISESGIHSPEDVFFLRENGFDGFLIGENFMKTSNPAEAFARFAKAIAVKANA</sequence>
<evidence type="ECO:0000259" key="9">
    <source>
        <dbReference type="Pfam" id="PF00218"/>
    </source>
</evidence>
<dbReference type="InterPro" id="IPR013798">
    <property type="entry name" value="Indole-3-glycerol_P_synth_dom"/>
</dbReference>